<dbReference type="Proteomes" id="UP000052022">
    <property type="component" value="Unassembled WGS sequence"/>
</dbReference>
<comment type="similarity">
    <text evidence="2 6">Belongs to the ABC-3 integral membrane protein family.</text>
</comment>
<evidence type="ECO:0000256" key="6">
    <source>
        <dbReference type="RuleBase" id="RU003943"/>
    </source>
</evidence>
<dbReference type="Gene3D" id="1.10.3470.10">
    <property type="entry name" value="ABC transporter involved in vitamin B12 uptake, BtuC"/>
    <property type="match status" value="1"/>
</dbReference>
<dbReference type="EMBL" id="CYSD01000017">
    <property type="protein sequence ID" value="CUH77084.1"/>
    <property type="molecule type" value="Genomic_DNA"/>
</dbReference>
<dbReference type="PANTHER" id="PTHR30477:SF13">
    <property type="entry name" value="IRON TRANSPORT SYSTEM MEMBRANE PROTEIN HI_0360-RELATED"/>
    <property type="match status" value="1"/>
</dbReference>
<feature type="transmembrane region" description="Helical" evidence="8">
    <location>
        <begin position="226"/>
        <end position="247"/>
    </location>
</feature>
<dbReference type="Pfam" id="PF00950">
    <property type="entry name" value="ABC-3"/>
    <property type="match status" value="1"/>
</dbReference>
<evidence type="ECO:0000256" key="1">
    <source>
        <dbReference type="ARBA" id="ARBA00004141"/>
    </source>
</evidence>
<keyword evidence="3 6" id="KW-0812">Transmembrane</keyword>
<dbReference type="InterPro" id="IPR001626">
    <property type="entry name" value="ABC_TroCD"/>
</dbReference>
<feature type="transmembrane region" description="Helical" evidence="8">
    <location>
        <begin position="253"/>
        <end position="275"/>
    </location>
</feature>
<gene>
    <name evidence="9" type="primary">mntB_1</name>
    <name evidence="9" type="ORF">TRM7557_01202</name>
</gene>
<dbReference type="GO" id="GO:0010043">
    <property type="term" value="P:response to zinc ion"/>
    <property type="evidence" value="ECO:0007669"/>
    <property type="project" value="TreeGrafter"/>
</dbReference>
<evidence type="ECO:0000313" key="9">
    <source>
        <dbReference type="EMBL" id="CUH77084.1"/>
    </source>
</evidence>
<dbReference type="RefSeq" id="WP_074942152.1">
    <property type="nucleotide sequence ID" value="NZ_CYSD01000017.1"/>
</dbReference>
<feature type="transmembrane region" description="Helical" evidence="8">
    <location>
        <begin position="178"/>
        <end position="196"/>
    </location>
</feature>
<dbReference type="InterPro" id="IPR037294">
    <property type="entry name" value="ABC_BtuC-like"/>
</dbReference>
<name>A0A0P1GR71_9RHOB</name>
<evidence type="ECO:0000256" key="4">
    <source>
        <dbReference type="ARBA" id="ARBA00022989"/>
    </source>
</evidence>
<keyword evidence="4 8" id="KW-1133">Transmembrane helix</keyword>
<dbReference type="PANTHER" id="PTHR30477">
    <property type="entry name" value="ABC-TRANSPORTER METAL-BINDING PROTEIN"/>
    <property type="match status" value="1"/>
</dbReference>
<dbReference type="GO" id="GO:0055085">
    <property type="term" value="P:transmembrane transport"/>
    <property type="evidence" value="ECO:0007669"/>
    <property type="project" value="InterPro"/>
</dbReference>
<accession>A0A0P1GR71</accession>
<dbReference type="SUPFAM" id="SSF81345">
    <property type="entry name" value="ABC transporter involved in vitamin B12 uptake, BtuC"/>
    <property type="match status" value="1"/>
</dbReference>
<feature type="transmembrane region" description="Helical" evidence="8">
    <location>
        <begin position="137"/>
        <end position="157"/>
    </location>
</feature>
<evidence type="ECO:0000313" key="10">
    <source>
        <dbReference type="Proteomes" id="UP000052022"/>
    </source>
</evidence>
<evidence type="ECO:0000256" key="3">
    <source>
        <dbReference type="ARBA" id="ARBA00022692"/>
    </source>
</evidence>
<feature type="transmembrane region" description="Helical" evidence="8">
    <location>
        <begin position="202"/>
        <end position="219"/>
    </location>
</feature>
<evidence type="ECO:0000256" key="2">
    <source>
        <dbReference type="ARBA" id="ARBA00008034"/>
    </source>
</evidence>
<feature type="transmembrane region" description="Helical" evidence="8">
    <location>
        <begin position="57"/>
        <end position="87"/>
    </location>
</feature>
<dbReference type="STRING" id="928856.SAMN04488049_11938"/>
<dbReference type="GO" id="GO:0043190">
    <property type="term" value="C:ATP-binding cassette (ABC) transporter complex"/>
    <property type="evidence" value="ECO:0007669"/>
    <property type="project" value="InterPro"/>
</dbReference>
<keyword evidence="6" id="KW-0813">Transport</keyword>
<evidence type="ECO:0000256" key="8">
    <source>
        <dbReference type="SAM" id="Phobius"/>
    </source>
</evidence>
<dbReference type="AlphaFoldDB" id="A0A0P1GR71"/>
<feature type="region of interest" description="Disordered" evidence="7">
    <location>
        <begin position="280"/>
        <end position="300"/>
    </location>
</feature>
<protein>
    <submittedName>
        <fullName evidence="9">Manganese transport system membrane protein MntB</fullName>
    </submittedName>
</protein>
<comment type="subcellular location">
    <subcellularLocation>
        <location evidence="6">Cell membrane</location>
        <topology evidence="6">Multi-pass membrane protein</topology>
    </subcellularLocation>
    <subcellularLocation>
        <location evidence="1">Membrane</location>
        <topology evidence="1">Multi-pass membrane protein</topology>
    </subcellularLocation>
</comment>
<keyword evidence="5 8" id="KW-0472">Membrane</keyword>
<reference evidence="9 10" key="1">
    <citation type="submission" date="2015-09" db="EMBL/GenBank/DDBJ databases">
        <authorList>
            <consortium name="Swine Surveillance"/>
        </authorList>
    </citation>
    <scope>NUCLEOTIDE SEQUENCE [LARGE SCALE GENOMIC DNA]</scope>
    <source>
        <strain evidence="9 10">CECT 7557</strain>
    </source>
</reference>
<evidence type="ECO:0000256" key="5">
    <source>
        <dbReference type="ARBA" id="ARBA00023136"/>
    </source>
</evidence>
<organism evidence="9 10">
    <name type="scientific">Tritonibacter multivorans</name>
    <dbReference type="NCBI Taxonomy" id="928856"/>
    <lineage>
        <taxon>Bacteria</taxon>
        <taxon>Pseudomonadati</taxon>
        <taxon>Pseudomonadota</taxon>
        <taxon>Alphaproteobacteria</taxon>
        <taxon>Rhodobacterales</taxon>
        <taxon>Paracoccaceae</taxon>
        <taxon>Tritonibacter</taxon>
    </lineage>
</organism>
<feature type="transmembrane region" description="Helical" evidence="8">
    <location>
        <begin position="99"/>
        <end position="117"/>
    </location>
</feature>
<feature type="compositionally biased region" description="Polar residues" evidence="7">
    <location>
        <begin position="290"/>
        <end position="300"/>
    </location>
</feature>
<proteinExistence type="inferred from homology"/>
<evidence type="ECO:0000256" key="7">
    <source>
        <dbReference type="SAM" id="MobiDB-lite"/>
    </source>
</evidence>
<keyword evidence="10" id="KW-1185">Reference proteome</keyword>
<sequence>MFELLSDMWGFAFMRRAFVVTSVLSASVAPVGAFLVLRRLSLAGEAMAHAITPGIVIGFVTAGLSVMSLLIGGLIAGVGVAAITALLARRTILRSDASLASLYLIALAAGIFILSAAGSAVPLKSFLFGSILGIDDASLLLVGGVASVTLVAFAFLLRPLIVSTCDPVFFESQVRRPWLVEQGFMLLLVLNLLAAFKTLGTLMAVGLMILPATAARYWANTITMQLALTFAFALLSCWIGLTLSYVFPETPSGPAIVLVAGGFFVVSALIGPLGFGGRLRKSPKPEQKKTAQTPIEESYQ</sequence>